<sequence length="299" mass="33818">MNNMLLENFKTEEVNLAAKEMGSLKEPGYDGLPALFYQRFWGIIGKDVAMFCIKLMHALKRKRTGYKGSFALKLDTSKAYNRFEWGFILGMMLSMRFEAKLVDLVMHCVSSVSYSVKANNDFSETFSPSRSLRQGDPLSPYLFLICKEGFAMLLKLAKQDRTMAGTKVCCGSPSVTHLFFADDSLVFGEATERGGILWVDSGGKKSGYRNGMYWCKWLDLSKPKDVGEMGFRDLCKFNIALLAKQGWCFLTKPDSLVARIFKAKYFPTITFLKAQLGAYPSYVWQSIFAARKMLEDGVD</sequence>
<accession>A0A5B6WXJ7</accession>
<proteinExistence type="predicted"/>
<dbReference type="InterPro" id="IPR052343">
    <property type="entry name" value="Retrotransposon-Effector_Assoc"/>
</dbReference>
<gene>
    <name evidence="2" type="ORF">EPI10_030565</name>
</gene>
<name>A0A5B6WXJ7_9ROSI</name>
<dbReference type="PANTHER" id="PTHR46890:SF48">
    <property type="entry name" value="RNA-DIRECTED DNA POLYMERASE"/>
    <property type="match status" value="1"/>
</dbReference>
<evidence type="ECO:0000313" key="3">
    <source>
        <dbReference type="Proteomes" id="UP000325315"/>
    </source>
</evidence>
<dbReference type="EMBL" id="SMMG02000001">
    <property type="protein sequence ID" value="KAA3486681.1"/>
    <property type="molecule type" value="Genomic_DNA"/>
</dbReference>
<evidence type="ECO:0000259" key="1">
    <source>
        <dbReference type="Pfam" id="PF00078"/>
    </source>
</evidence>
<comment type="caution">
    <text evidence="2">The sequence shown here is derived from an EMBL/GenBank/DDBJ whole genome shotgun (WGS) entry which is preliminary data.</text>
</comment>
<keyword evidence="2" id="KW-0548">Nucleotidyltransferase</keyword>
<dbReference type="Pfam" id="PF00078">
    <property type="entry name" value="RVT_1"/>
    <property type="match status" value="1"/>
</dbReference>
<dbReference type="Proteomes" id="UP000325315">
    <property type="component" value="Unassembled WGS sequence"/>
</dbReference>
<protein>
    <submittedName>
        <fullName evidence="2">Reverse transcriptase</fullName>
    </submittedName>
</protein>
<organism evidence="2 3">
    <name type="scientific">Gossypium australe</name>
    <dbReference type="NCBI Taxonomy" id="47621"/>
    <lineage>
        <taxon>Eukaryota</taxon>
        <taxon>Viridiplantae</taxon>
        <taxon>Streptophyta</taxon>
        <taxon>Embryophyta</taxon>
        <taxon>Tracheophyta</taxon>
        <taxon>Spermatophyta</taxon>
        <taxon>Magnoliopsida</taxon>
        <taxon>eudicotyledons</taxon>
        <taxon>Gunneridae</taxon>
        <taxon>Pentapetalae</taxon>
        <taxon>rosids</taxon>
        <taxon>malvids</taxon>
        <taxon>Malvales</taxon>
        <taxon>Malvaceae</taxon>
        <taxon>Malvoideae</taxon>
        <taxon>Gossypium</taxon>
    </lineage>
</organism>
<dbReference type="GO" id="GO:0003964">
    <property type="term" value="F:RNA-directed DNA polymerase activity"/>
    <property type="evidence" value="ECO:0007669"/>
    <property type="project" value="UniProtKB-KW"/>
</dbReference>
<reference evidence="3" key="1">
    <citation type="journal article" date="2019" name="Plant Biotechnol. J.">
        <title>Genome sequencing of the Australian wild diploid species Gossypium australe highlights disease resistance and delayed gland morphogenesis.</title>
        <authorList>
            <person name="Cai Y."/>
            <person name="Cai X."/>
            <person name="Wang Q."/>
            <person name="Wang P."/>
            <person name="Zhang Y."/>
            <person name="Cai C."/>
            <person name="Xu Y."/>
            <person name="Wang K."/>
            <person name="Zhou Z."/>
            <person name="Wang C."/>
            <person name="Geng S."/>
            <person name="Li B."/>
            <person name="Dong Q."/>
            <person name="Hou Y."/>
            <person name="Wang H."/>
            <person name="Ai P."/>
            <person name="Liu Z."/>
            <person name="Yi F."/>
            <person name="Sun M."/>
            <person name="An G."/>
            <person name="Cheng J."/>
            <person name="Zhang Y."/>
            <person name="Shi Q."/>
            <person name="Xie Y."/>
            <person name="Shi X."/>
            <person name="Chang Y."/>
            <person name="Huang F."/>
            <person name="Chen Y."/>
            <person name="Hong S."/>
            <person name="Mi L."/>
            <person name="Sun Q."/>
            <person name="Zhang L."/>
            <person name="Zhou B."/>
            <person name="Peng R."/>
            <person name="Zhang X."/>
            <person name="Liu F."/>
        </authorList>
    </citation>
    <scope>NUCLEOTIDE SEQUENCE [LARGE SCALE GENOMIC DNA]</scope>
    <source>
        <strain evidence="3">cv. PA1801</strain>
    </source>
</reference>
<dbReference type="InterPro" id="IPR000477">
    <property type="entry name" value="RT_dom"/>
</dbReference>
<dbReference type="OrthoDB" id="1750106at2759"/>
<evidence type="ECO:0000313" key="2">
    <source>
        <dbReference type="EMBL" id="KAA3486681.1"/>
    </source>
</evidence>
<keyword evidence="2" id="KW-0695">RNA-directed DNA polymerase</keyword>
<dbReference type="PANTHER" id="PTHR46890">
    <property type="entry name" value="NON-LTR RETROLELEMENT REVERSE TRANSCRIPTASE-LIKE PROTEIN-RELATED"/>
    <property type="match status" value="1"/>
</dbReference>
<keyword evidence="2" id="KW-0808">Transferase</keyword>
<keyword evidence="3" id="KW-1185">Reference proteome</keyword>
<dbReference type="AlphaFoldDB" id="A0A5B6WXJ7"/>
<feature type="domain" description="Reverse transcriptase" evidence="1">
    <location>
        <begin position="67"/>
        <end position="192"/>
    </location>
</feature>